<evidence type="ECO:0000313" key="3">
    <source>
        <dbReference type="Proteomes" id="UP001589647"/>
    </source>
</evidence>
<reference evidence="2 3" key="1">
    <citation type="submission" date="2024-09" db="EMBL/GenBank/DDBJ databases">
        <authorList>
            <person name="Sun Q."/>
            <person name="Mori K."/>
        </authorList>
    </citation>
    <scope>NUCLEOTIDE SEQUENCE [LARGE SCALE GENOMIC DNA]</scope>
    <source>
        <strain evidence="2 3">CCM 3426</strain>
    </source>
</reference>
<dbReference type="GO" id="GO:0016787">
    <property type="term" value="F:hydrolase activity"/>
    <property type="evidence" value="ECO:0007669"/>
    <property type="project" value="UniProtKB-KW"/>
</dbReference>
<dbReference type="SUPFAM" id="SSF56601">
    <property type="entry name" value="beta-lactamase/transpeptidase-like"/>
    <property type="match status" value="1"/>
</dbReference>
<dbReference type="RefSeq" id="WP_189648461.1">
    <property type="nucleotide sequence ID" value="NZ_BMRC01000007.1"/>
</dbReference>
<keyword evidence="2" id="KW-0378">Hydrolase</keyword>
<evidence type="ECO:0000259" key="1">
    <source>
        <dbReference type="Pfam" id="PF00144"/>
    </source>
</evidence>
<comment type="caution">
    <text evidence="2">The sequence shown here is derived from an EMBL/GenBank/DDBJ whole genome shotgun (WGS) entry which is preliminary data.</text>
</comment>
<feature type="domain" description="Beta-lactamase-related" evidence="1">
    <location>
        <begin position="9"/>
        <end position="326"/>
    </location>
</feature>
<keyword evidence="3" id="KW-1185">Reference proteome</keyword>
<name>A0ABV5IVV7_9ACTN</name>
<dbReference type="InterPro" id="IPR001466">
    <property type="entry name" value="Beta-lactam-related"/>
</dbReference>
<protein>
    <submittedName>
        <fullName evidence="2">Serine hydrolase domain-containing protein</fullName>
        <ecNumber evidence="2">3.-.-.-</ecNumber>
    </submittedName>
</protein>
<dbReference type="EMBL" id="JBHMEI010000067">
    <property type="protein sequence ID" value="MFB9208158.1"/>
    <property type="molecule type" value="Genomic_DNA"/>
</dbReference>
<gene>
    <name evidence="2" type="ORF">ACFFV7_43745</name>
</gene>
<dbReference type="EC" id="3.-.-.-" evidence="2"/>
<accession>A0ABV5IVV7</accession>
<dbReference type="PANTHER" id="PTHR46825:SF9">
    <property type="entry name" value="BETA-LACTAMASE-RELATED DOMAIN-CONTAINING PROTEIN"/>
    <property type="match status" value="1"/>
</dbReference>
<dbReference type="Proteomes" id="UP001589647">
    <property type="component" value="Unassembled WGS sequence"/>
</dbReference>
<proteinExistence type="predicted"/>
<sequence length="452" mass="45922">MDRLDLPGLLAELSRGHRVPGAQLAVHRDGRTTTAEYGVQTPGGPPVTAGTAFPLGSLTKPFTATLAAMLADDGDVGFGTPLAGPLPELGPYAADLTLGRLLSHTAGLAANAEDADRAPSRRAWAEGHCGPAWPGIVPAFSYSNAGYVLAGHLIESVTGMTWWEAVEDLLLAPLEITPAYVAGPPTARRAVTGHSVHPSRDVAVAVADEESPVEAPDGALALSAADLVTFARLHLGDPSLPALLGADTLLRMRVDRLAGAAIGPYGMADGWGLGWAIHRRDGVEWFGHDGTGEGTSCHLRADPVSGTVVALTTNANTGLAVWRDLVDRLAAAGAGVGVEVGDHRPLAALGPPVPGPPGCAGAYANGAARFEVAEDGAGRLSLRSTGAITCFPGLVFAVGEPPPHGRTAHAGRFIADAPGGNGFGGFGGNGGGGRIGLIQVTGRLARRLPPES</sequence>
<dbReference type="Pfam" id="PF00144">
    <property type="entry name" value="Beta-lactamase"/>
    <property type="match status" value="1"/>
</dbReference>
<dbReference type="InterPro" id="IPR050491">
    <property type="entry name" value="AmpC-like"/>
</dbReference>
<evidence type="ECO:0000313" key="2">
    <source>
        <dbReference type="EMBL" id="MFB9208158.1"/>
    </source>
</evidence>
<organism evidence="2 3">
    <name type="scientific">Nonomuraea spiralis</name>
    <dbReference type="NCBI Taxonomy" id="46182"/>
    <lineage>
        <taxon>Bacteria</taxon>
        <taxon>Bacillati</taxon>
        <taxon>Actinomycetota</taxon>
        <taxon>Actinomycetes</taxon>
        <taxon>Streptosporangiales</taxon>
        <taxon>Streptosporangiaceae</taxon>
        <taxon>Nonomuraea</taxon>
    </lineage>
</organism>
<dbReference type="InterPro" id="IPR012338">
    <property type="entry name" value="Beta-lactam/transpept-like"/>
</dbReference>
<dbReference type="PANTHER" id="PTHR46825">
    <property type="entry name" value="D-ALANYL-D-ALANINE-CARBOXYPEPTIDASE/ENDOPEPTIDASE AMPH"/>
    <property type="match status" value="1"/>
</dbReference>
<dbReference type="Gene3D" id="3.40.710.10">
    <property type="entry name" value="DD-peptidase/beta-lactamase superfamily"/>
    <property type="match status" value="1"/>
</dbReference>